<gene>
    <name evidence="1" type="ORF">BpHYR1_010033</name>
</gene>
<dbReference type="Proteomes" id="UP000276133">
    <property type="component" value="Unassembled WGS sequence"/>
</dbReference>
<protein>
    <submittedName>
        <fullName evidence="1">Uncharacterized protein</fullName>
    </submittedName>
</protein>
<comment type="caution">
    <text evidence="1">The sequence shown here is derived from an EMBL/GenBank/DDBJ whole genome shotgun (WGS) entry which is preliminary data.</text>
</comment>
<name>A0A3M7RM95_BRAPC</name>
<proteinExistence type="predicted"/>
<accession>A0A3M7RM95</accession>
<sequence length="67" mass="8132">MKHKTKETITMDIVKFFGLILCKGFDKFLLSFVSEHRIKENMTKVEFEQNLKQLRKYSRKIILKYCD</sequence>
<evidence type="ECO:0000313" key="2">
    <source>
        <dbReference type="Proteomes" id="UP000276133"/>
    </source>
</evidence>
<evidence type="ECO:0000313" key="1">
    <source>
        <dbReference type="EMBL" id="RNA24682.1"/>
    </source>
</evidence>
<dbReference type="EMBL" id="REGN01003076">
    <property type="protein sequence ID" value="RNA24682.1"/>
    <property type="molecule type" value="Genomic_DNA"/>
</dbReference>
<reference evidence="1 2" key="1">
    <citation type="journal article" date="2018" name="Sci. Rep.">
        <title>Genomic signatures of local adaptation to the degree of environmental predictability in rotifers.</title>
        <authorList>
            <person name="Franch-Gras L."/>
            <person name="Hahn C."/>
            <person name="Garcia-Roger E.M."/>
            <person name="Carmona M.J."/>
            <person name="Serra M."/>
            <person name="Gomez A."/>
        </authorList>
    </citation>
    <scope>NUCLEOTIDE SEQUENCE [LARGE SCALE GENOMIC DNA]</scope>
    <source>
        <strain evidence="1">HYR1</strain>
    </source>
</reference>
<organism evidence="1 2">
    <name type="scientific">Brachionus plicatilis</name>
    <name type="common">Marine rotifer</name>
    <name type="synonym">Brachionus muelleri</name>
    <dbReference type="NCBI Taxonomy" id="10195"/>
    <lineage>
        <taxon>Eukaryota</taxon>
        <taxon>Metazoa</taxon>
        <taxon>Spiralia</taxon>
        <taxon>Gnathifera</taxon>
        <taxon>Rotifera</taxon>
        <taxon>Eurotatoria</taxon>
        <taxon>Monogononta</taxon>
        <taxon>Pseudotrocha</taxon>
        <taxon>Ploima</taxon>
        <taxon>Brachionidae</taxon>
        <taxon>Brachionus</taxon>
    </lineage>
</organism>
<dbReference type="AlphaFoldDB" id="A0A3M7RM95"/>
<keyword evidence="2" id="KW-1185">Reference proteome</keyword>